<name>A0ACD3AHB2_9AGAR</name>
<keyword evidence="2" id="KW-1185">Reference proteome</keyword>
<reference evidence="1 2" key="1">
    <citation type="journal article" date="2019" name="Nat. Ecol. Evol.">
        <title>Megaphylogeny resolves global patterns of mushroom evolution.</title>
        <authorList>
            <person name="Varga T."/>
            <person name="Krizsan K."/>
            <person name="Foldi C."/>
            <person name="Dima B."/>
            <person name="Sanchez-Garcia M."/>
            <person name="Sanchez-Ramirez S."/>
            <person name="Szollosi G.J."/>
            <person name="Szarkandi J.G."/>
            <person name="Papp V."/>
            <person name="Albert L."/>
            <person name="Andreopoulos W."/>
            <person name="Angelini C."/>
            <person name="Antonin V."/>
            <person name="Barry K.W."/>
            <person name="Bougher N.L."/>
            <person name="Buchanan P."/>
            <person name="Buyck B."/>
            <person name="Bense V."/>
            <person name="Catcheside P."/>
            <person name="Chovatia M."/>
            <person name="Cooper J."/>
            <person name="Damon W."/>
            <person name="Desjardin D."/>
            <person name="Finy P."/>
            <person name="Geml J."/>
            <person name="Haridas S."/>
            <person name="Hughes K."/>
            <person name="Justo A."/>
            <person name="Karasinski D."/>
            <person name="Kautmanova I."/>
            <person name="Kiss B."/>
            <person name="Kocsube S."/>
            <person name="Kotiranta H."/>
            <person name="LaButti K.M."/>
            <person name="Lechner B.E."/>
            <person name="Liimatainen K."/>
            <person name="Lipzen A."/>
            <person name="Lukacs Z."/>
            <person name="Mihaltcheva S."/>
            <person name="Morgado L.N."/>
            <person name="Niskanen T."/>
            <person name="Noordeloos M.E."/>
            <person name="Ohm R.A."/>
            <person name="Ortiz-Santana B."/>
            <person name="Ovrebo C."/>
            <person name="Racz N."/>
            <person name="Riley R."/>
            <person name="Savchenko A."/>
            <person name="Shiryaev A."/>
            <person name="Soop K."/>
            <person name="Spirin V."/>
            <person name="Szebenyi C."/>
            <person name="Tomsovsky M."/>
            <person name="Tulloss R.E."/>
            <person name="Uehling J."/>
            <person name="Grigoriev I.V."/>
            <person name="Vagvolgyi C."/>
            <person name="Papp T."/>
            <person name="Martin F.M."/>
            <person name="Miettinen O."/>
            <person name="Hibbett D.S."/>
            <person name="Nagy L.G."/>
        </authorList>
    </citation>
    <scope>NUCLEOTIDE SEQUENCE [LARGE SCALE GENOMIC DNA]</scope>
    <source>
        <strain evidence="1 2">NL-1719</strain>
    </source>
</reference>
<feature type="non-terminal residue" evidence="1">
    <location>
        <position position="170"/>
    </location>
</feature>
<proteinExistence type="predicted"/>
<accession>A0ACD3AHB2</accession>
<evidence type="ECO:0000313" key="2">
    <source>
        <dbReference type="Proteomes" id="UP000308600"/>
    </source>
</evidence>
<dbReference type="EMBL" id="ML208460">
    <property type="protein sequence ID" value="TFK64820.1"/>
    <property type="molecule type" value="Genomic_DNA"/>
</dbReference>
<protein>
    <submittedName>
        <fullName evidence="1">Uncharacterized protein</fullName>
    </submittedName>
</protein>
<organism evidence="1 2">
    <name type="scientific">Pluteus cervinus</name>
    <dbReference type="NCBI Taxonomy" id="181527"/>
    <lineage>
        <taxon>Eukaryota</taxon>
        <taxon>Fungi</taxon>
        <taxon>Dikarya</taxon>
        <taxon>Basidiomycota</taxon>
        <taxon>Agaricomycotina</taxon>
        <taxon>Agaricomycetes</taxon>
        <taxon>Agaricomycetidae</taxon>
        <taxon>Agaricales</taxon>
        <taxon>Pluteineae</taxon>
        <taxon>Pluteaceae</taxon>
        <taxon>Pluteus</taxon>
    </lineage>
</organism>
<gene>
    <name evidence="1" type="ORF">BDN72DRAFT_861110</name>
</gene>
<evidence type="ECO:0000313" key="1">
    <source>
        <dbReference type="EMBL" id="TFK64820.1"/>
    </source>
</evidence>
<dbReference type="Proteomes" id="UP000308600">
    <property type="component" value="Unassembled WGS sequence"/>
</dbReference>
<sequence>MSPTTPTTSENPTATVTKATDDDDDDDHPTTTKTKKKLTKFIGIGYNNSQNTYQTSQSAFRQPTGEGAQGEHQNQGMVVTFDPIKKGFFRIFDSFFGVPLHSDLSIGFSLPPQCLPCYKQYPQVPRYHVLSWNRNADDNKIQSCSYVFNRNYDDIENSKHSVSVVVVPIQ</sequence>